<feature type="domain" description="Major facilitator superfamily (MFS) profile" evidence="5">
    <location>
        <begin position="6"/>
        <end position="389"/>
    </location>
</feature>
<dbReference type="Pfam" id="PF07690">
    <property type="entry name" value="MFS_1"/>
    <property type="match status" value="1"/>
</dbReference>
<dbReference type="InterPro" id="IPR036259">
    <property type="entry name" value="MFS_trans_sf"/>
</dbReference>
<keyword evidence="3 4" id="KW-0472">Membrane</keyword>
<dbReference type="PROSITE" id="PS50850">
    <property type="entry name" value="MFS"/>
    <property type="match status" value="1"/>
</dbReference>
<organism evidence="6 7">
    <name type="scientific">Sinorhizobium saheli</name>
    <dbReference type="NCBI Taxonomy" id="36856"/>
    <lineage>
        <taxon>Bacteria</taxon>
        <taxon>Pseudomonadati</taxon>
        <taxon>Pseudomonadota</taxon>
        <taxon>Alphaproteobacteria</taxon>
        <taxon>Hyphomicrobiales</taxon>
        <taxon>Rhizobiaceae</taxon>
        <taxon>Sinorhizobium/Ensifer group</taxon>
        <taxon>Sinorhizobium</taxon>
    </lineage>
</organism>
<evidence type="ECO:0000256" key="2">
    <source>
        <dbReference type="ARBA" id="ARBA00022989"/>
    </source>
</evidence>
<comment type="caution">
    <text evidence="6">The sequence shown here is derived from an EMBL/GenBank/DDBJ whole genome shotgun (WGS) entry which is preliminary data.</text>
</comment>
<feature type="transmembrane region" description="Helical" evidence="4">
    <location>
        <begin position="302"/>
        <end position="327"/>
    </location>
</feature>
<feature type="transmembrane region" description="Helical" evidence="4">
    <location>
        <begin position="274"/>
        <end position="296"/>
    </location>
</feature>
<keyword evidence="7" id="KW-1185">Reference proteome</keyword>
<proteinExistence type="predicted"/>
<evidence type="ECO:0000256" key="1">
    <source>
        <dbReference type="ARBA" id="ARBA00022692"/>
    </source>
</evidence>
<feature type="transmembrane region" description="Helical" evidence="4">
    <location>
        <begin position="73"/>
        <end position="90"/>
    </location>
</feature>
<dbReference type="AlphaFoldDB" id="A0A178XJH1"/>
<name>A0A178XJH1_SINSA</name>
<evidence type="ECO:0000313" key="7">
    <source>
        <dbReference type="Proteomes" id="UP000078507"/>
    </source>
</evidence>
<dbReference type="SUPFAM" id="SSF103473">
    <property type="entry name" value="MFS general substrate transporter"/>
    <property type="match status" value="1"/>
</dbReference>
<dbReference type="STRING" id="36856.ATB98_01555"/>
<dbReference type="InterPro" id="IPR020846">
    <property type="entry name" value="MFS_dom"/>
</dbReference>
<accession>A0A178XJH1</accession>
<dbReference type="GO" id="GO:0022857">
    <property type="term" value="F:transmembrane transporter activity"/>
    <property type="evidence" value="ECO:0007669"/>
    <property type="project" value="InterPro"/>
</dbReference>
<feature type="transmembrane region" description="Helical" evidence="4">
    <location>
        <begin position="232"/>
        <end position="253"/>
    </location>
</feature>
<dbReference type="InterPro" id="IPR050327">
    <property type="entry name" value="Proton-linked_MCT"/>
</dbReference>
<evidence type="ECO:0000313" key="6">
    <source>
        <dbReference type="EMBL" id="OAP34963.1"/>
    </source>
</evidence>
<evidence type="ECO:0000256" key="4">
    <source>
        <dbReference type="SAM" id="Phobius"/>
    </source>
</evidence>
<evidence type="ECO:0000256" key="3">
    <source>
        <dbReference type="ARBA" id="ARBA00023136"/>
    </source>
</evidence>
<dbReference type="PANTHER" id="PTHR11360:SF308">
    <property type="entry name" value="BLL3089 PROTEIN"/>
    <property type="match status" value="1"/>
</dbReference>
<keyword evidence="1 4" id="KW-0812">Transmembrane</keyword>
<sequence>MIPRKIVLCLAFGQLIAWGITYYLIGVFGDRIAADLGWSRQVVHGGFAAALLVMGMASPLVGRLVDRRGGRRAMVAGALLTAAGCILLSLSRSLAVYYAAWVLLGVAMRLTLYDAAFAALARLGGPRARRPMSEITLLGGLASSTFWPLGHLLADHFGWRGAVVIYAGLALLTIPLYLSIPEGRADVSHDAETVVRSLPLAADGRDLALFGGLYALIMSLASFLNAGMAAHMIGVLNGLGLSASAAVWIASLRGVGQSLARLCEVLSGGRIDPLTLNLVATLVLPFAFAAGLAAGVSMVAAIVFAFFYGVGNGLLTITRGTLPLVLFDYRTYGTVVGRLIAPSFALSATAPVIYAFVAEHFGDRGALYLSAGLSAVALVAAALLQAFCRRRRLAGS</sequence>
<feature type="transmembrane region" description="Helical" evidence="4">
    <location>
        <begin position="96"/>
        <end position="123"/>
    </location>
</feature>
<dbReference type="InterPro" id="IPR011701">
    <property type="entry name" value="MFS"/>
</dbReference>
<feature type="transmembrane region" description="Helical" evidence="4">
    <location>
        <begin position="339"/>
        <end position="357"/>
    </location>
</feature>
<dbReference type="PANTHER" id="PTHR11360">
    <property type="entry name" value="MONOCARBOXYLATE TRANSPORTER"/>
    <property type="match status" value="1"/>
</dbReference>
<feature type="transmembrane region" description="Helical" evidence="4">
    <location>
        <begin position="369"/>
        <end position="388"/>
    </location>
</feature>
<feature type="transmembrane region" description="Helical" evidence="4">
    <location>
        <begin position="7"/>
        <end position="29"/>
    </location>
</feature>
<feature type="transmembrane region" description="Helical" evidence="4">
    <location>
        <begin position="135"/>
        <end position="153"/>
    </location>
</feature>
<evidence type="ECO:0000259" key="5">
    <source>
        <dbReference type="PROSITE" id="PS50850"/>
    </source>
</evidence>
<dbReference type="EMBL" id="LNQB01000101">
    <property type="protein sequence ID" value="OAP34963.1"/>
    <property type="molecule type" value="Genomic_DNA"/>
</dbReference>
<reference evidence="6 7" key="1">
    <citation type="submission" date="2015-11" db="EMBL/GenBank/DDBJ databases">
        <title>Ensifer anhuiense sp. nov., an effective nitrogen fixation bacterium with Glycine soja.</title>
        <authorList>
            <person name="Yan H."/>
            <person name="Chen W."/>
        </authorList>
    </citation>
    <scope>NUCLEOTIDE SEQUENCE [LARGE SCALE GENOMIC DNA]</scope>
    <source>
        <strain evidence="6 7">LMG 7837</strain>
    </source>
</reference>
<feature type="transmembrane region" description="Helical" evidence="4">
    <location>
        <begin position="207"/>
        <end position="226"/>
    </location>
</feature>
<dbReference type="RefSeq" id="WP_066878940.1">
    <property type="nucleotide sequence ID" value="NZ_LNQB01000101.1"/>
</dbReference>
<gene>
    <name evidence="6" type="ORF">ATB98_01555</name>
</gene>
<feature type="transmembrane region" description="Helical" evidence="4">
    <location>
        <begin position="41"/>
        <end position="61"/>
    </location>
</feature>
<keyword evidence="2 4" id="KW-1133">Transmembrane helix</keyword>
<dbReference type="Gene3D" id="1.20.1250.20">
    <property type="entry name" value="MFS general substrate transporter like domains"/>
    <property type="match status" value="1"/>
</dbReference>
<protein>
    <submittedName>
        <fullName evidence="6">Transporter</fullName>
    </submittedName>
</protein>
<feature type="transmembrane region" description="Helical" evidence="4">
    <location>
        <begin position="159"/>
        <end position="178"/>
    </location>
</feature>
<dbReference type="Proteomes" id="UP000078507">
    <property type="component" value="Unassembled WGS sequence"/>
</dbReference>